<feature type="signal peptide" evidence="1">
    <location>
        <begin position="1"/>
        <end position="16"/>
    </location>
</feature>
<dbReference type="EMBL" id="JABANO010015518">
    <property type="protein sequence ID" value="KAF4736746.1"/>
    <property type="molecule type" value="Genomic_DNA"/>
</dbReference>
<proteinExistence type="predicted"/>
<evidence type="ECO:0000313" key="2">
    <source>
        <dbReference type="EMBL" id="KAF4736746.1"/>
    </source>
</evidence>
<protein>
    <submittedName>
        <fullName evidence="2">Uncharacterized protein</fullName>
    </submittedName>
</protein>
<keyword evidence="1" id="KW-0732">Signal</keyword>
<gene>
    <name evidence="2" type="ORF">FOZ63_025838</name>
</gene>
<evidence type="ECO:0000256" key="1">
    <source>
        <dbReference type="SAM" id="SignalP"/>
    </source>
</evidence>
<organism evidence="2 3">
    <name type="scientific">Perkinsus olseni</name>
    <name type="common">Perkinsus atlanticus</name>
    <dbReference type="NCBI Taxonomy" id="32597"/>
    <lineage>
        <taxon>Eukaryota</taxon>
        <taxon>Sar</taxon>
        <taxon>Alveolata</taxon>
        <taxon>Perkinsozoa</taxon>
        <taxon>Perkinsea</taxon>
        <taxon>Perkinsida</taxon>
        <taxon>Perkinsidae</taxon>
        <taxon>Perkinsus</taxon>
    </lineage>
</organism>
<accession>A0A7J6SX54</accession>
<comment type="caution">
    <text evidence="2">The sequence shown here is derived from an EMBL/GenBank/DDBJ whole genome shotgun (WGS) entry which is preliminary data.</text>
</comment>
<reference evidence="2 3" key="1">
    <citation type="submission" date="2020-04" db="EMBL/GenBank/DDBJ databases">
        <title>Perkinsus olseni comparative genomics.</title>
        <authorList>
            <person name="Bogema D.R."/>
        </authorList>
    </citation>
    <scope>NUCLEOTIDE SEQUENCE [LARGE SCALE GENOMIC DNA]</scope>
    <source>
        <strain evidence="2 3">ATCC PRA-207</strain>
    </source>
</reference>
<feature type="chain" id="PRO_5029658850" evidence="1">
    <location>
        <begin position="17"/>
        <end position="332"/>
    </location>
</feature>
<evidence type="ECO:0000313" key="3">
    <source>
        <dbReference type="Proteomes" id="UP000553632"/>
    </source>
</evidence>
<sequence>MIIVVVWLSLVVVVRLSEELSLLYQTIYATAYNAASYESNLYPMIVHHELTKFRDPQEDVYHVYHHHGHVGNAGHDATVINNNEDDKKERRYDPKTNPEGIVLFPTILPSHVDRLWQWFSRALPPLKQDLQYFHLIHIDSEGDYFQLHVEDVGCLIIYAGLTNNLITKFENELYKYGLSGRDDLASIDRLGRYVMRKWTISRNDVVFGGDMAACPFSHLAEKTRRGIPPNASSLEWKKKWSLDGPRLYDTSSSDIGGWMQFVLSEPDDFVQCRGISLQEENRIMALPGTCGLKSVVMCALATERGLDSCINNNSCLCEQLYDRRWLNSRQCT</sequence>
<name>A0A7J6SX54_PEROL</name>
<dbReference type="AlphaFoldDB" id="A0A7J6SX54"/>
<dbReference type="Proteomes" id="UP000553632">
    <property type="component" value="Unassembled WGS sequence"/>
</dbReference>
<keyword evidence="3" id="KW-1185">Reference proteome</keyword>